<feature type="chain" id="PRO_5042228932" evidence="1">
    <location>
        <begin position="21"/>
        <end position="150"/>
    </location>
</feature>
<gene>
    <name evidence="2" type="ORF">FB45DRAFT_870313</name>
</gene>
<dbReference type="Proteomes" id="UP001221142">
    <property type="component" value="Unassembled WGS sequence"/>
</dbReference>
<comment type="caution">
    <text evidence="2">The sequence shown here is derived from an EMBL/GenBank/DDBJ whole genome shotgun (WGS) entry which is preliminary data.</text>
</comment>
<dbReference type="AlphaFoldDB" id="A0AAD7FFY6"/>
<name>A0AAD7FFY6_9AGAR</name>
<feature type="signal peptide" evidence="1">
    <location>
        <begin position="1"/>
        <end position="20"/>
    </location>
</feature>
<evidence type="ECO:0000256" key="1">
    <source>
        <dbReference type="SAM" id="SignalP"/>
    </source>
</evidence>
<keyword evidence="1" id="KW-0732">Signal</keyword>
<dbReference type="EMBL" id="JARKIF010000015">
    <property type="protein sequence ID" value="KAJ7622077.1"/>
    <property type="molecule type" value="Genomic_DNA"/>
</dbReference>
<sequence length="150" mass="16817">MRFSTQLLIALFATVVGVTAVPAQMEAKQIHCDELCRPVNCVRAGETVQSLHGTVSATRVLDWVKEIKSSIDAAMREERGGFVVETIGMLRRRESESLDKLKSYRVRHGSQRRTERRARGIRSGVYLGTFWAGSWYMTADLEFAVGLQPA</sequence>
<reference evidence="2" key="1">
    <citation type="submission" date="2023-03" db="EMBL/GenBank/DDBJ databases">
        <title>Massive genome expansion in bonnet fungi (Mycena s.s.) driven by repeated elements and novel gene families across ecological guilds.</title>
        <authorList>
            <consortium name="Lawrence Berkeley National Laboratory"/>
            <person name="Harder C.B."/>
            <person name="Miyauchi S."/>
            <person name="Viragh M."/>
            <person name="Kuo A."/>
            <person name="Thoen E."/>
            <person name="Andreopoulos B."/>
            <person name="Lu D."/>
            <person name="Skrede I."/>
            <person name="Drula E."/>
            <person name="Henrissat B."/>
            <person name="Morin E."/>
            <person name="Kohler A."/>
            <person name="Barry K."/>
            <person name="LaButti K."/>
            <person name="Morin E."/>
            <person name="Salamov A."/>
            <person name="Lipzen A."/>
            <person name="Mereny Z."/>
            <person name="Hegedus B."/>
            <person name="Baldrian P."/>
            <person name="Stursova M."/>
            <person name="Weitz H."/>
            <person name="Taylor A."/>
            <person name="Grigoriev I.V."/>
            <person name="Nagy L.G."/>
            <person name="Martin F."/>
            <person name="Kauserud H."/>
        </authorList>
    </citation>
    <scope>NUCLEOTIDE SEQUENCE</scope>
    <source>
        <strain evidence="2">9284</strain>
    </source>
</reference>
<accession>A0AAD7FFY6</accession>
<evidence type="ECO:0000313" key="2">
    <source>
        <dbReference type="EMBL" id="KAJ7622077.1"/>
    </source>
</evidence>
<keyword evidence="3" id="KW-1185">Reference proteome</keyword>
<proteinExistence type="predicted"/>
<organism evidence="2 3">
    <name type="scientific">Roridomyces roridus</name>
    <dbReference type="NCBI Taxonomy" id="1738132"/>
    <lineage>
        <taxon>Eukaryota</taxon>
        <taxon>Fungi</taxon>
        <taxon>Dikarya</taxon>
        <taxon>Basidiomycota</taxon>
        <taxon>Agaricomycotina</taxon>
        <taxon>Agaricomycetes</taxon>
        <taxon>Agaricomycetidae</taxon>
        <taxon>Agaricales</taxon>
        <taxon>Marasmiineae</taxon>
        <taxon>Mycenaceae</taxon>
        <taxon>Roridomyces</taxon>
    </lineage>
</organism>
<evidence type="ECO:0000313" key="3">
    <source>
        <dbReference type="Proteomes" id="UP001221142"/>
    </source>
</evidence>
<protein>
    <submittedName>
        <fullName evidence="2">Uncharacterized protein</fullName>
    </submittedName>
</protein>